<evidence type="ECO:0000313" key="1">
    <source>
        <dbReference type="EMBL" id="GBN11410.1"/>
    </source>
</evidence>
<dbReference type="EMBL" id="BGPR01005572">
    <property type="protein sequence ID" value="GBN11410.1"/>
    <property type="molecule type" value="Genomic_DNA"/>
</dbReference>
<dbReference type="OrthoDB" id="6427466at2759"/>
<gene>
    <name evidence="1" type="ORF">AVEN_157919_1</name>
</gene>
<comment type="caution">
    <text evidence="1">The sequence shown here is derived from an EMBL/GenBank/DDBJ whole genome shotgun (WGS) entry which is preliminary data.</text>
</comment>
<keyword evidence="2" id="KW-1185">Reference proteome</keyword>
<evidence type="ECO:0000313" key="2">
    <source>
        <dbReference type="Proteomes" id="UP000499080"/>
    </source>
</evidence>
<protein>
    <submittedName>
        <fullName evidence="1">Uncharacterized protein</fullName>
    </submittedName>
</protein>
<dbReference type="Proteomes" id="UP000499080">
    <property type="component" value="Unassembled WGS sequence"/>
</dbReference>
<sequence length="137" mass="16296">MAGTIFMQNGVPPHIEDPVKRLLSMHFENNRNIRRHFPINWPLRSPDLNPCDFWLWVYLKYVVFSGRIPNLAELKTRNAQHIHNISPDTLRYVVGNDISRFERLAENGRQHIEHFLSIEHFFFNTKGIVKKSRKKFS</sequence>
<dbReference type="InterPro" id="IPR036397">
    <property type="entry name" value="RNaseH_sf"/>
</dbReference>
<dbReference type="PANTHER" id="PTHR47326:SF1">
    <property type="entry name" value="HTH PSQ-TYPE DOMAIN-CONTAINING PROTEIN"/>
    <property type="match status" value="1"/>
</dbReference>
<name>A0A4Y2LAZ7_ARAVE</name>
<reference evidence="1 2" key="1">
    <citation type="journal article" date="2019" name="Sci. Rep.">
        <title>Orb-weaving spider Araneus ventricosus genome elucidates the spidroin gene catalogue.</title>
        <authorList>
            <person name="Kono N."/>
            <person name="Nakamura H."/>
            <person name="Ohtoshi R."/>
            <person name="Moran D.A.P."/>
            <person name="Shinohara A."/>
            <person name="Yoshida Y."/>
            <person name="Fujiwara M."/>
            <person name="Mori M."/>
            <person name="Tomita M."/>
            <person name="Arakawa K."/>
        </authorList>
    </citation>
    <scope>NUCLEOTIDE SEQUENCE [LARGE SCALE GENOMIC DNA]</scope>
</reference>
<proteinExistence type="predicted"/>
<accession>A0A4Y2LAZ7</accession>
<organism evidence="1 2">
    <name type="scientific">Araneus ventricosus</name>
    <name type="common">Orbweaver spider</name>
    <name type="synonym">Epeira ventricosa</name>
    <dbReference type="NCBI Taxonomy" id="182803"/>
    <lineage>
        <taxon>Eukaryota</taxon>
        <taxon>Metazoa</taxon>
        <taxon>Ecdysozoa</taxon>
        <taxon>Arthropoda</taxon>
        <taxon>Chelicerata</taxon>
        <taxon>Arachnida</taxon>
        <taxon>Araneae</taxon>
        <taxon>Araneomorphae</taxon>
        <taxon>Entelegynae</taxon>
        <taxon>Araneoidea</taxon>
        <taxon>Araneidae</taxon>
        <taxon>Araneus</taxon>
    </lineage>
</organism>
<dbReference type="GO" id="GO:0003676">
    <property type="term" value="F:nucleic acid binding"/>
    <property type="evidence" value="ECO:0007669"/>
    <property type="project" value="InterPro"/>
</dbReference>
<dbReference type="PANTHER" id="PTHR47326">
    <property type="entry name" value="TRANSPOSABLE ELEMENT TC3 TRANSPOSASE-LIKE PROTEIN"/>
    <property type="match status" value="1"/>
</dbReference>
<dbReference type="Gene3D" id="3.30.420.10">
    <property type="entry name" value="Ribonuclease H-like superfamily/Ribonuclease H"/>
    <property type="match status" value="1"/>
</dbReference>
<dbReference type="AlphaFoldDB" id="A0A4Y2LAZ7"/>